<dbReference type="STRING" id="1604334.SAMN05421546_0140"/>
<evidence type="ECO:0000259" key="2">
    <source>
        <dbReference type="PROSITE" id="PS50404"/>
    </source>
</evidence>
<comment type="similarity">
    <text evidence="1">Belongs to the GST superfamily. Zeta family.</text>
</comment>
<dbReference type="InterPro" id="IPR040079">
    <property type="entry name" value="Glutathione_S-Trfase"/>
</dbReference>
<dbReference type="PROSITE" id="PS50405">
    <property type="entry name" value="GST_CTER"/>
    <property type="match status" value="1"/>
</dbReference>
<feature type="domain" description="GST N-terminal" evidence="2">
    <location>
        <begin position="3"/>
        <end position="86"/>
    </location>
</feature>
<evidence type="ECO:0000313" key="5">
    <source>
        <dbReference type="Proteomes" id="UP000241788"/>
    </source>
</evidence>
<name>A0A1N6N7T0_9GAMM</name>
<protein>
    <submittedName>
        <fullName evidence="4">Maleylacetoacetate isomerase</fullName>
    </submittedName>
</protein>
<dbReference type="GO" id="GO:0005737">
    <property type="term" value="C:cytoplasm"/>
    <property type="evidence" value="ECO:0007669"/>
    <property type="project" value="InterPro"/>
</dbReference>
<dbReference type="PANTHER" id="PTHR42673:SF21">
    <property type="entry name" value="GLUTATHIONE S-TRANSFERASE YFCF"/>
    <property type="match status" value="1"/>
</dbReference>
<dbReference type="PANTHER" id="PTHR42673">
    <property type="entry name" value="MALEYLACETOACETATE ISOMERASE"/>
    <property type="match status" value="1"/>
</dbReference>
<dbReference type="RefSeq" id="WP_076584558.1">
    <property type="nucleotide sequence ID" value="NZ_FTLW01000001.1"/>
</dbReference>
<gene>
    <name evidence="4" type="ORF">SAMN05421546_0140</name>
</gene>
<evidence type="ECO:0000259" key="3">
    <source>
        <dbReference type="PROSITE" id="PS50405"/>
    </source>
</evidence>
<reference evidence="5" key="1">
    <citation type="submission" date="2017-01" db="EMBL/GenBank/DDBJ databases">
        <authorList>
            <person name="Varghese N."/>
            <person name="Submissions S."/>
        </authorList>
    </citation>
    <scope>NUCLEOTIDE SEQUENCE [LARGE SCALE GENOMIC DNA]</scope>
    <source>
        <strain evidence="5">UM1</strain>
    </source>
</reference>
<dbReference type="SUPFAM" id="SSF52833">
    <property type="entry name" value="Thioredoxin-like"/>
    <property type="match status" value="1"/>
</dbReference>
<dbReference type="InterPro" id="IPR010987">
    <property type="entry name" value="Glutathione-S-Trfase_C-like"/>
</dbReference>
<dbReference type="PROSITE" id="PS50404">
    <property type="entry name" value="GST_NTER"/>
    <property type="match status" value="1"/>
</dbReference>
<organism evidence="4 5">
    <name type="scientific">Solilutibacter tolerans</name>
    <dbReference type="NCBI Taxonomy" id="1604334"/>
    <lineage>
        <taxon>Bacteria</taxon>
        <taxon>Pseudomonadati</taxon>
        <taxon>Pseudomonadota</taxon>
        <taxon>Gammaproteobacteria</taxon>
        <taxon>Lysobacterales</taxon>
        <taxon>Lysobacteraceae</taxon>
        <taxon>Solilutibacter</taxon>
    </lineage>
</organism>
<keyword evidence="4" id="KW-0413">Isomerase</keyword>
<dbReference type="EMBL" id="FTLW01000001">
    <property type="protein sequence ID" value="SIP88047.1"/>
    <property type="molecule type" value="Genomic_DNA"/>
</dbReference>
<dbReference type="InterPro" id="IPR036282">
    <property type="entry name" value="Glutathione-S-Trfase_C_sf"/>
</dbReference>
<dbReference type="GO" id="GO:0004364">
    <property type="term" value="F:glutathione transferase activity"/>
    <property type="evidence" value="ECO:0007669"/>
    <property type="project" value="TreeGrafter"/>
</dbReference>
<dbReference type="InterPro" id="IPR034333">
    <property type="entry name" value="GST_Zeta_N"/>
</dbReference>
<dbReference type="InterPro" id="IPR005955">
    <property type="entry name" value="GST_Zeta"/>
</dbReference>
<dbReference type="Gene3D" id="1.20.1050.10">
    <property type="match status" value="1"/>
</dbReference>
<evidence type="ECO:0000313" key="4">
    <source>
        <dbReference type="EMBL" id="SIP88047.1"/>
    </source>
</evidence>
<evidence type="ECO:0000256" key="1">
    <source>
        <dbReference type="ARBA" id="ARBA00010007"/>
    </source>
</evidence>
<dbReference type="FunFam" id="1.20.1050.10:FF:000010">
    <property type="entry name" value="Maleylacetoacetate isomerase isoform 1"/>
    <property type="match status" value="1"/>
</dbReference>
<dbReference type="InterPro" id="IPR004045">
    <property type="entry name" value="Glutathione_S-Trfase_N"/>
</dbReference>
<keyword evidence="5" id="KW-1185">Reference proteome</keyword>
<dbReference type="GO" id="GO:0006559">
    <property type="term" value="P:L-phenylalanine catabolic process"/>
    <property type="evidence" value="ECO:0007669"/>
    <property type="project" value="TreeGrafter"/>
</dbReference>
<proteinExistence type="inferred from homology"/>
<accession>A0A1N6N7T0</accession>
<dbReference type="CDD" id="cd03191">
    <property type="entry name" value="GST_C_Zeta"/>
    <property type="match status" value="1"/>
</dbReference>
<dbReference type="GO" id="GO:0016034">
    <property type="term" value="F:maleylacetoacetate isomerase activity"/>
    <property type="evidence" value="ECO:0007669"/>
    <property type="project" value="TreeGrafter"/>
</dbReference>
<dbReference type="GO" id="GO:0006749">
    <property type="term" value="P:glutathione metabolic process"/>
    <property type="evidence" value="ECO:0007669"/>
    <property type="project" value="TreeGrafter"/>
</dbReference>
<dbReference type="SUPFAM" id="SSF47616">
    <property type="entry name" value="GST C-terminal domain-like"/>
    <property type="match status" value="1"/>
</dbReference>
<dbReference type="CDD" id="cd03042">
    <property type="entry name" value="GST_N_Zeta"/>
    <property type="match status" value="1"/>
</dbReference>
<dbReference type="OrthoDB" id="509852at2"/>
<dbReference type="AlphaFoldDB" id="A0A1N6N7T0"/>
<dbReference type="Proteomes" id="UP000241788">
    <property type="component" value="Unassembled WGS sequence"/>
</dbReference>
<dbReference type="Gene3D" id="3.40.30.10">
    <property type="entry name" value="Glutaredoxin"/>
    <property type="match status" value="1"/>
</dbReference>
<dbReference type="InterPro" id="IPR036249">
    <property type="entry name" value="Thioredoxin-like_sf"/>
</dbReference>
<dbReference type="SFLD" id="SFLDS00019">
    <property type="entry name" value="Glutathione_Transferase_(cytos"/>
    <property type="match status" value="1"/>
</dbReference>
<dbReference type="SFLD" id="SFLDG00358">
    <property type="entry name" value="Main_(cytGST)"/>
    <property type="match status" value="1"/>
</dbReference>
<sequence>MSDALTLYSYWRSSAAYRVRIGLNLKGLDCKIQPVHLVRDGGEQRADGYRALNPQQLVPTLLHGERRITQSMAILEYIDECWPKPALLPTDARGRARVRALSQLVACDIHPLNNLRVLQYLKRELGTEQPAIDEWMRHWMREGFSAMQAMLADSTETGAFCHGESPTMADCCLIPQLFNARRFDLDLSAYPELIRIEANALALPAFERARPENQPDAE</sequence>
<dbReference type="NCBIfam" id="TIGR01262">
    <property type="entry name" value="maiA"/>
    <property type="match status" value="1"/>
</dbReference>
<dbReference type="Pfam" id="PF02798">
    <property type="entry name" value="GST_N"/>
    <property type="match status" value="1"/>
</dbReference>
<dbReference type="InterPro" id="IPR034330">
    <property type="entry name" value="GST_Zeta_C"/>
</dbReference>
<dbReference type="Pfam" id="PF13410">
    <property type="entry name" value="GST_C_2"/>
    <property type="match status" value="1"/>
</dbReference>
<feature type="domain" description="GST C-terminal" evidence="3">
    <location>
        <begin position="91"/>
        <end position="218"/>
    </location>
</feature>